<evidence type="ECO:0000313" key="2">
    <source>
        <dbReference type="Proteomes" id="UP000184267"/>
    </source>
</evidence>
<reference evidence="1 2" key="1">
    <citation type="submission" date="2016-10" db="EMBL/GenBank/DDBJ databases">
        <title>Genome sequence of the basidiomycete white-rot fungus Trametes pubescens.</title>
        <authorList>
            <person name="Makela M.R."/>
            <person name="Granchi Z."/>
            <person name="Peng M."/>
            <person name="De Vries R.P."/>
            <person name="Grigoriev I."/>
            <person name="Riley R."/>
            <person name="Hilden K."/>
        </authorList>
    </citation>
    <scope>NUCLEOTIDE SEQUENCE [LARGE SCALE GENOMIC DNA]</scope>
    <source>
        <strain evidence="1 2">FBCC735</strain>
    </source>
</reference>
<dbReference type="OrthoDB" id="2746750at2759"/>
<keyword evidence="2" id="KW-1185">Reference proteome</keyword>
<sequence>MTPCETGKNIAVAEILELPLSHKPSDKYYATQLQAMTTRQVGMKKDEESVEEYLDYLVSDSKKIHQHATALLRWESNVAAQKQNEEDALRASRKASITEKLQILGYAENDFPNTKDWSKLVDQPKELTDRIWHNIQPKLEALLEEEKARRIKDAFEVRVRVRLHQISAFYKDFVTEIPEAERALMPNLFNAHRLPSIAALARADDAQGDVARADFASLTSQLLEDVEAYKVEARATAAALIHQCASYKSAAKAWQEELDGISADDAVTRHYALFRCDMWPHAEGMQTDYFTFEQMHDHWRTQHPKAEWSARPTARRSSWLEVGCSGDFVVGGKILDAAGLPRDTPMAVLTNLVRSGRLYCSCGDPALPLPEELDWPKLFKHVAMELWCYERRVVQRYARKPHLVSPPLTLPHSSDVANPKLVLKLQHPLTGLDACIKLLPEGVDTAPACERATDVDAKTRAKIEERLALRPNPEAMLICRICKALTAKRHLKYGGRTMALPETPEGIMHHLHGW</sequence>
<name>A0A1M2VTE4_TRAPU</name>
<gene>
    <name evidence="1" type="ORF">TRAPUB_12659</name>
</gene>
<dbReference type="AlphaFoldDB" id="A0A1M2VTE4"/>
<organism evidence="1 2">
    <name type="scientific">Trametes pubescens</name>
    <name type="common">White-rot fungus</name>
    <dbReference type="NCBI Taxonomy" id="154538"/>
    <lineage>
        <taxon>Eukaryota</taxon>
        <taxon>Fungi</taxon>
        <taxon>Dikarya</taxon>
        <taxon>Basidiomycota</taxon>
        <taxon>Agaricomycotina</taxon>
        <taxon>Agaricomycetes</taxon>
        <taxon>Polyporales</taxon>
        <taxon>Polyporaceae</taxon>
        <taxon>Trametes</taxon>
    </lineage>
</organism>
<accession>A0A1M2VTE4</accession>
<comment type="caution">
    <text evidence="1">The sequence shown here is derived from an EMBL/GenBank/DDBJ whole genome shotgun (WGS) entry which is preliminary data.</text>
</comment>
<dbReference type="Proteomes" id="UP000184267">
    <property type="component" value="Unassembled WGS sequence"/>
</dbReference>
<dbReference type="EMBL" id="MNAD01000731">
    <property type="protein sequence ID" value="OJT10790.1"/>
    <property type="molecule type" value="Genomic_DNA"/>
</dbReference>
<evidence type="ECO:0000313" key="1">
    <source>
        <dbReference type="EMBL" id="OJT10790.1"/>
    </source>
</evidence>
<proteinExistence type="predicted"/>
<dbReference type="STRING" id="154538.A0A1M2VTE4"/>
<protein>
    <submittedName>
        <fullName evidence="1">Uncharacterized protein</fullName>
    </submittedName>
</protein>